<dbReference type="Gene3D" id="1.10.10.10">
    <property type="entry name" value="Winged helix-like DNA-binding domain superfamily/Winged helix DNA-binding domain"/>
    <property type="match status" value="1"/>
</dbReference>
<proteinExistence type="inferred from homology"/>
<evidence type="ECO:0000259" key="6">
    <source>
        <dbReference type="Pfam" id="PF01628"/>
    </source>
</evidence>
<dbReference type="OrthoDB" id="9783139at2"/>
<dbReference type="SUPFAM" id="SSF55781">
    <property type="entry name" value="GAF domain-like"/>
    <property type="match status" value="1"/>
</dbReference>
<organism evidence="7 8">
    <name type="scientific">Bacillus taeanensis</name>
    <dbReference type="NCBI Taxonomy" id="273032"/>
    <lineage>
        <taxon>Bacteria</taxon>
        <taxon>Bacillati</taxon>
        <taxon>Bacillota</taxon>
        <taxon>Bacilli</taxon>
        <taxon>Bacillales</taxon>
        <taxon>Bacillaceae</taxon>
        <taxon>Bacillus</taxon>
    </lineage>
</organism>
<dbReference type="PIRSF" id="PIRSF005485">
    <property type="entry name" value="HrcA"/>
    <property type="match status" value="1"/>
</dbReference>
<dbReference type="InterPro" id="IPR036390">
    <property type="entry name" value="WH_DNA-bd_sf"/>
</dbReference>
<evidence type="ECO:0000313" key="8">
    <source>
        <dbReference type="Proteomes" id="UP000253314"/>
    </source>
</evidence>
<dbReference type="InterPro" id="IPR021153">
    <property type="entry name" value="HrcA_C"/>
</dbReference>
<evidence type="ECO:0000256" key="1">
    <source>
        <dbReference type="ARBA" id="ARBA00022491"/>
    </source>
</evidence>
<dbReference type="NCBIfam" id="TIGR00331">
    <property type="entry name" value="hrcA"/>
    <property type="match status" value="1"/>
</dbReference>
<dbReference type="InterPro" id="IPR029016">
    <property type="entry name" value="GAF-like_dom_sf"/>
</dbReference>
<keyword evidence="1 5" id="KW-0678">Repressor</keyword>
<gene>
    <name evidence="5" type="primary">hrcA</name>
    <name evidence="7" type="ORF">DS031_05570</name>
</gene>
<accession>A0A366Y271</accession>
<dbReference type="GO" id="GO:0003677">
    <property type="term" value="F:DNA binding"/>
    <property type="evidence" value="ECO:0007669"/>
    <property type="project" value="InterPro"/>
</dbReference>
<sequence>MLTDRQLLILQLLTDDYIRSAEPIGSRTISKREDVTFSSATIRNELADLEEMGFLEKTHSSSGRIPSEKGYRFYVDHLLSPSTLSGEDVESIKRLFTEKLYEVEKVIQESAKILSEMTNYTSIILGPEMFETRLKHLQIIPLSNGTAVVIFVTNTGHVENQTISIPEQVDRSELEKIINILNERLKNVSLIELRSKLFEEIADVLKAHIKNYQHVLTMLNESFSATKNEKVFYGGKTNILSQPEFRDVDKVRMLLNAIEQEELVYQLVRAQAPGIEVKIGQENHLQEVKNCSIITASYSISGKHMGSIAMLGPTRMEYRRVISLLDFISKDLTKLLTERYQSR</sequence>
<dbReference type="PANTHER" id="PTHR34824">
    <property type="entry name" value="HEAT-INDUCIBLE TRANSCRIPTION REPRESSOR HRCA"/>
    <property type="match status" value="1"/>
</dbReference>
<keyword evidence="3 5" id="KW-0346">Stress response</keyword>
<dbReference type="GO" id="GO:0045892">
    <property type="term" value="P:negative regulation of DNA-templated transcription"/>
    <property type="evidence" value="ECO:0007669"/>
    <property type="project" value="UniProtKB-UniRule"/>
</dbReference>
<comment type="similarity">
    <text evidence="5">Belongs to the HrcA family.</text>
</comment>
<comment type="caution">
    <text evidence="7">The sequence shown here is derived from an EMBL/GenBank/DDBJ whole genome shotgun (WGS) entry which is preliminary data.</text>
</comment>
<dbReference type="Gene3D" id="3.30.450.40">
    <property type="match status" value="1"/>
</dbReference>
<dbReference type="PANTHER" id="PTHR34824:SF1">
    <property type="entry name" value="HEAT-INDUCIBLE TRANSCRIPTION REPRESSOR HRCA"/>
    <property type="match status" value="1"/>
</dbReference>
<comment type="function">
    <text evidence="5">Negative regulator of class I heat shock genes (grpE-dnaK-dnaJ and groELS operons). Prevents heat-shock induction of these operons.</text>
</comment>
<evidence type="ECO:0000256" key="3">
    <source>
        <dbReference type="ARBA" id="ARBA00023016"/>
    </source>
</evidence>
<keyword evidence="4 5" id="KW-0804">Transcription</keyword>
<dbReference type="Proteomes" id="UP000253314">
    <property type="component" value="Unassembled WGS sequence"/>
</dbReference>
<keyword evidence="8" id="KW-1185">Reference proteome</keyword>
<dbReference type="SUPFAM" id="SSF46785">
    <property type="entry name" value="Winged helix' DNA-binding domain"/>
    <property type="match status" value="1"/>
</dbReference>
<dbReference type="HAMAP" id="MF_00081">
    <property type="entry name" value="HrcA"/>
    <property type="match status" value="1"/>
</dbReference>
<dbReference type="EMBL" id="QOCW01000004">
    <property type="protein sequence ID" value="RBW70494.1"/>
    <property type="molecule type" value="Genomic_DNA"/>
</dbReference>
<evidence type="ECO:0000256" key="2">
    <source>
        <dbReference type="ARBA" id="ARBA00023015"/>
    </source>
</evidence>
<feature type="domain" description="Heat-inducible transcription repressor HrcA C-terminal" evidence="6">
    <location>
        <begin position="104"/>
        <end position="322"/>
    </location>
</feature>
<keyword evidence="2 5" id="KW-0805">Transcription regulation</keyword>
<protein>
    <recommendedName>
        <fullName evidence="5">Heat-inducible transcription repressor HrcA</fullName>
    </recommendedName>
</protein>
<reference evidence="7 8" key="1">
    <citation type="submission" date="2018-07" db="EMBL/GenBank/DDBJ databases">
        <title>Lottiidibacillus patelloidae gen. nov., sp. nov., isolated from the intestinal tract of a marine limpet and the reclassification of B. taeanensis BH030017T, B. algicola KMM 3737T and B. hwajinpoensis SW-72T as genus Lottiidibacillus.</title>
        <authorList>
            <person name="Liu R."/>
            <person name="Huang Z."/>
        </authorList>
    </citation>
    <scope>NUCLEOTIDE SEQUENCE [LARGE SCALE GENOMIC DNA]</scope>
    <source>
        <strain evidence="7 8">BH030017</strain>
    </source>
</reference>
<dbReference type="AlphaFoldDB" id="A0A366Y271"/>
<dbReference type="InterPro" id="IPR036388">
    <property type="entry name" value="WH-like_DNA-bd_sf"/>
</dbReference>
<dbReference type="InterPro" id="IPR023120">
    <property type="entry name" value="WHTH_transcript_rep_HrcA_IDD"/>
</dbReference>
<dbReference type="RefSeq" id="WP_113804946.1">
    <property type="nucleotide sequence ID" value="NZ_QOCW01000004.1"/>
</dbReference>
<name>A0A366Y271_9BACI</name>
<dbReference type="InterPro" id="IPR002571">
    <property type="entry name" value="HrcA"/>
</dbReference>
<evidence type="ECO:0000313" key="7">
    <source>
        <dbReference type="EMBL" id="RBW70494.1"/>
    </source>
</evidence>
<evidence type="ECO:0000256" key="5">
    <source>
        <dbReference type="HAMAP-Rule" id="MF_00081"/>
    </source>
</evidence>
<dbReference type="Gene3D" id="3.30.390.60">
    <property type="entry name" value="Heat-inducible transcription repressor hrca homolog, domain 3"/>
    <property type="match status" value="1"/>
</dbReference>
<dbReference type="Pfam" id="PF01628">
    <property type="entry name" value="HrcA"/>
    <property type="match status" value="1"/>
</dbReference>
<evidence type="ECO:0000256" key="4">
    <source>
        <dbReference type="ARBA" id="ARBA00023163"/>
    </source>
</evidence>